<comment type="caution">
    <text evidence="7">The sequence shown here is derived from an EMBL/GenBank/DDBJ whole genome shotgun (WGS) entry which is preliminary data.</text>
</comment>
<evidence type="ECO:0000313" key="8">
    <source>
        <dbReference type="Proteomes" id="UP001240171"/>
    </source>
</evidence>
<protein>
    <recommendedName>
        <fullName evidence="4">Spectinomycin 9-adenylyltransferase</fullName>
    </recommendedName>
</protein>
<evidence type="ECO:0000256" key="4">
    <source>
        <dbReference type="PIRNR" id="PIRNR000819"/>
    </source>
</evidence>
<organism evidence="7 8">
    <name type="scientific">Paenibacillus lacisoli</name>
    <dbReference type="NCBI Taxonomy" id="3064525"/>
    <lineage>
        <taxon>Bacteria</taxon>
        <taxon>Bacillati</taxon>
        <taxon>Bacillota</taxon>
        <taxon>Bacilli</taxon>
        <taxon>Bacillales</taxon>
        <taxon>Paenibacillaceae</taxon>
        <taxon>Paenibacillus</taxon>
    </lineage>
</organism>
<dbReference type="InterPro" id="IPR024172">
    <property type="entry name" value="AadA/Aad9"/>
</dbReference>
<evidence type="ECO:0000256" key="3">
    <source>
        <dbReference type="ARBA" id="ARBA00047831"/>
    </source>
</evidence>
<evidence type="ECO:0000256" key="2">
    <source>
        <dbReference type="ARBA" id="ARBA00023251"/>
    </source>
</evidence>
<comment type="catalytic activity">
    <reaction evidence="3 4">
        <text>spectinomycin + ATP = 9-O-adenylylspectinomycin + diphosphate</text>
        <dbReference type="Rhea" id="RHEA:63228"/>
        <dbReference type="ChEBI" id="CHEBI:30616"/>
        <dbReference type="ChEBI" id="CHEBI:33019"/>
        <dbReference type="ChEBI" id="CHEBI:146260"/>
        <dbReference type="ChEBI" id="CHEBI:146261"/>
    </reaction>
</comment>
<gene>
    <name evidence="7" type="ORF">Q5741_05970</name>
</gene>
<evidence type="ECO:0000313" key="7">
    <source>
        <dbReference type="EMBL" id="MDO7905965.1"/>
    </source>
</evidence>
<keyword evidence="4" id="KW-0067">ATP-binding</keyword>
<accession>A0ABT9CAR7</accession>
<evidence type="ECO:0000259" key="5">
    <source>
        <dbReference type="Pfam" id="PF01909"/>
    </source>
</evidence>
<dbReference type="RefSeq" id="WP_305023153.1">
    <property type="nucleotide sequence ID" value="NZ_JAUQTB010000002.1"/>
</dbReference>
<dbReference type="EMBL" id="JAUQTB010000002">
    <property type="protein sequence ID" value="MDO7905965.1"/>
    <property type="molecule type" value="Genomic_DNA"/>
</dbReference>
<keyword evidence="2 4" id="KW-0046">Antibiotic resistance</keyword>
<keyword evidence="4" id="KW-0547">Nucleotide-binding</keyword>
<dbReference type="InterPro" id="IPR043519">
    <property type="entry name" value="NT_sf"/>
</dbReference>
<dbReference type="InterPro" id="IPR025184">
    <property type="entry name" value="AadA_C"/>
</dbReference>
<dbReference type="Gene3D" id="3.30.460.10">
    <property type="entry name" value="Beta Polymerase, domain 2"/>
    <property type="match status" value="1"/>
</dbReference>
<dbReference type="Proteomes" id="UP001240171">
    <property type="component" value="Unassembled WGS sequence"/>
</dbReference>
<dbReference type="PIRSF" id="PIRSF000819">
    <property type="entry name" value="Streptomycin_3-adenylyltransf"/>
    <property type="match status" value="1"/>
</dbReference>
<keyword evidence="4" id="KW-0548">Nucleotidyltransferase</keyword>
<feature type="domain" description="Polymerase nucleotidyl transferase" evidence="5">
    <location>
        <begin position="11"/>
        <end position="64"/>
    </location>
</feature>
<dbReference type="SUPFAM" id="SSF81301">
    <property type="entry name" value="Nucleotidyltransferase"/>
    <property type="match status" value="1"/>
</dbReference>
<keyword evidence="1 4" id="KW-0808">Transferase</keyword>
<dbReference type="Pfam" id="PF01909">
    <property type="entry name" value="NTP_transf_2"/>
    <property type="match status" value="1"/>
</dbReference>
<reference evidence="7 8" key="1">
    <citation type="submission" date="2023-07" db="EMBL/GenBank/DDBJ databases">
        <title>Paenibacillus sp. JX-17 nov. isolated from soil.</title>
        <authorList>
            <person name="Wan Y."/>
            <person name="Liu B."/>
        </authorList>
    </citation>
    <scope>NUCLEOTIDE SEQUENCE [LARGE SCALE GENOMIC DNA]</scope>
    <source>
        <strain evidence="7 8">JX-17</strain>
    </source>
</reference>
<proteinExistence type="predicted"/>
<dbReference type="InterPro" id="IPR002934">
    <property type="entry name" value="Polymerase_NTP_transf_dom"/>
</dbReference>
<dbReference type="Pfam" id="PF13427">
    <property type="entry name" value="AadA_C"/>
    <property type="match status" value="1"/>
</dbReference>
<feature type="domain" description="Adenylyltransferase AadA C-terminal" evidence="6">
    <location>
        <begin position="148"/>
        <end position="246"/>
    </location>
</feature>
<evidence type="ECO:0000256" key="1">
    <source>
        <dbReference type="ARBA" id="ARBA00022679"/>
    </source>
</evidence>
<dbReference type="CDD" id="cd05403">
    <property type="entry name" value="NT_KNTase_like"/>
    <property type="match status" value="1"/>
</dbReference>
<sequence length="264" mass="30159">MDDVQALLSDILGIILECWQETVAGIYLHGSLAMGCFQPAWSDMDLLIVTYTPMTKGRKRQLIDLILSRLKEERIHLEFSAVQESSLISVVYPTWCELHYSTAHKHAYLSDPAYLCGGYQDHDLASQIAVAYERGQVLYGLPLREQYPPVPAAAYRSSIMHDIASADHDIVQNPMYYCLNLCRVLCYLLEGRITSKRESGEWGLSYLKGEQREIVRLYLAAYTYGVLDRRVPEPERLKRYARFMLAQIQHAAADLNNCTITDQE</sequence>
<evidence type="ECO:0000259" key="6">
    <source>
        <dbReference type="Pfam" id="PF13427"/>
    </source>
</evidence>
<keyword evidence="8" id="KW-1185">Reference proteome</keyword>
<name>A0ABT9CAR7_9BACL</name>